<dbReference type="Proteomes" id="UP000233556">
    <property type="component" value="Unassembled WGS sequence"/>
</dbReference>
<protein>
    <submittedName>
        <fullName evidence="1">Uncharacterized protein</fullName>
    </submittedName>
</protein>
<reference evidence="2" key="2">
    <citation type="submission" date="2017-12" db="EMBL/GenBank/DDBJ databases">
        <title>Genome sequence of the Bar-tailed Godwit (Limosa lapponica baueri).</title>
        <authorList>
            <person name="Lima N.C.B."/>
            <person name="Parody-Merino A.M."/>
            <person name="Battley P.F."/>
            <person name="Fidler A.E."/>
            <person name="Prosdocimi F."/>
        </authorList>
    </citation>
    <scope>NUCLEOTIDE SEQUENCE [LARGE SCALE GENOMIC DNA]</scope>
</reference>
<gene>
    <name evidence="1" type="ORF">llap_851</name>
</gene>
<proteinExistence type="predicted"/>
<organism evidence="1 2">
    <name type="scientific">Limosa lapponica baueri</name>
    <dbReference type="NCBI Taxonomy" id="1758121"/>
    <lineage>
        <taxon>Eukaryota</taxon>
        <taxon>Metazoa</taxon>
        <taxon>Chordata</taxon>
        <taxon>Craniata</taxon>
        <taxon>Vertebrata</taxon>
        <taxon>Euteleostomi</taxon>
        <taxon>Archelosauria</taxon>
        <taxon>Archosauria</taxon>
        <taxon>Dinosauria</taxon>
        <taxon>Saurischia</taxon>
        <taxon>Theropoda</taxon>
        <taxon>Coelurosauria</taxon>
        <taxon>Aves</taxon>
        <taxon>Neognathae</taxon>
        <taxon>Neoaves</taxon>
        <taxon>Charadriiformes</taxon>
        <taxon>Scolopacidae</taxon>
        <taxon>Limosa</taxon>
    </lineage>
</organism>
<reference evidence="2" key="1">
    <citation type="submission" date="2017-11" db="EMBL/GenBank/DDBJ databases">
        <authorList>
            <person name="Lima N.C."/>
            <person name="Parody-Merino A.M."/>
            <person name="Battley P.F."/>
            <person name="Fidler A.E."/>
            <person name="Prosdocimi F."/>
        </authorList>
    </citation>
    <scope>NUCLEOTIDE SEQUENCE [LARGE SCALE GENOMIC DNA]</scope>
</reference>
<name>A0A2I0US78_LIMLA</name>
<dbReference type="AlphaFoldDB" id="A0A2I0US78"/>
<accession>A0A2I0US78</accession>
<evidence type="ECO:0000313" key="1">
    <source>
        <dbReference type="EMBL" id="PKU48880.1"/>
    </source>
</evidence>
<dbReference type="EMBL" id="KZ505645">
    <property type="protein sequence ID" value="PKU48880.1"/>
    <property type="molecule type" value="Genomic_DNA"/>
</dbReference>
<keyword evidence="2" id="KW-1185">Reference proteome</keyword>
<evidence type="ECO:0000313" key="2">
    <source>
        <dbReference type="Proteomes" id="UP000233556"/>
    </source>
</evidence>
<sequence length="139" mass="15313">MALKQHSLVERGSGPFGPKAVLTTHLPRVRVLSCTLTLESSISPLRTYYDPEGIIPLFQQWVRDQELTSQEKLVSGAQLGLQHFEETCTSPVMLMAYPMATSPATGLGTDVQLRLGQTMPSDYPIVNYENLSTAYGKVI</sequence>